<organism evidence="1 2">
    <name type="scientific">Sphingobacterium hungaricum</name>
    <dbReference type="NCBI Taxonomy" id="2082723"/>
    <lineage>
        <taxon>Bacteria</taxon>
        <taxon>Pseudomonadati</taxon>
        <taxon>Bacteroidota</taxon>
        <taxon>Sphingobacteriia</taxon>
        <taxon>Sphingobacteriales</taxon>
        <taxon>Sphingobacteriaceae</taxon>
        <taxon>Sphingobacterium</taxon>
    </lineage>
</organism>
<sequence>MHSKFDTIDYLKTGNELQKRAYEVLTNHCTLEKLKDFNPILCGTIPIDIAIENSDLDIICSHNDKAIFRNTITTLFQNEQNFYIIEKLIRDTESIVASFLLDGFAIEIFSQPIPTKEQHAYKHMIIEHEILMSKGEEFRQQIIDLKHQGYKTEPAFAKLLNLTKDPYLDLLNYTIH</sequence>
<evidence type="ECO:0000313" key="2">
    <source>
        <dbReference type="Proteomes" id="UP000616201"/>
    </source>
</evidence>
<dbReference type="EMBL" id="PRDK01000005">
    <property type="protein sequence ID" value="MBE8713838.1"/>
    <property type="molecule type" value="Genomic_DNA"/>
</dbReference>
<evidence type="ECO:0000313" key="1">
    <source>
        <dbReference type="EMBL" id="MBE8713838.1"/>
    </source>
</evidence>
<dbReference type="InterPro" id="IPR025365">
    <property type="entry name" value="DUF4269"/>
</dbReference>
<protein>
    <submittedName>
        <fullName evidence="1">DUF4269 domain-containing protein</fullName>
    </submittedName>
</protein>
<dbReference type="Proteomes" id="UP000616201">
    <property type="component" value="Unassembled WGS sequence"/>
</dbReference>
<proteinExistence type="predicted"/>
<comment type="caution">
    <text evidence="1">The sequence shown here is derived from an EMBL/GenBank/DDBJ whole genome shotgun (WGS) entry which is preliminary data.</text>
</comment>
<reference evidence="1" key="1">
    <citation type="submission" date="2018-02" db="EMBL/GenBank/DDBJ databases">
        <authorList>
            <person name="Vasarhelyi B.M."/>
            <person name="Deshmukh S."/>
            <person name="Balint B."/>
            <person name="Kukolya J."/>
        </authorList>
    </citation>
    <scope>NUCLEOTIDE SEQUENCE</scope>
    <source>
        <strain evidence="1">KB22</strain>
    </source>
</reference>
<gene>
    <name evidence="1" type="ORF">C4F49_09110</name>
</gene>
<accession>A0A928UXL7</accession>
<keyword evidence="2" id="KW-1185">Reference proteome</keyword>
<dbReference type="Pfam" id="PF14091">
    <property type="entry name" value="DUF4269"/>
    <property type="match status" value="1"/>
</dbReference>
<dbReference type="RefSeq" id="WP_196933987.1">
    <property type="nucleotide sequence ID" value="NZ_MU158697.1"/>
</dbReference>
<name>A0A928UXL7_9SPHI</name>
<dbReference type="AlphaFoldDB" id="A0A928UXL7"/>